<keyword evidence="4" id="KW-1185">Reference proteome</keyword>
<dbReference type="PANTHER" id="PTHR30383:SF24">
    <property type="entry name" value="THIOESTERASE 1_PROTEASE 1_LYSOPHOSPHOLIPASE L1"/>
    <property type="match status" value="1"/>
</dbReference>
<feature type="chain" id="PRO_5001566481" evidence="1">
    <location>
        <begin position="17"/>
        <end position="204"/>
    </location>
</feature>
<dbReference type="Proteomes" id="UP000024836">
    <property type="component" value="Unassembled WGS sequence"/>
</dbReference>
<dbReference type="eggNOG" id="COG2755">
    <property type="taxonomic scope" value="Bacteria"/>
</dbReference>
<organism evidence="3 4">
    <name type="scientific">Actibacterium atlanticum</name>
    <dbReference type="NCBI Taxonomy" id="1461693"/>
    <lineage>
        <taxon>Bacteria</taxon>
        <taxon>Pseudomonadati</taxon>
        <taxon>Pseudomonadota</taxon>
        <taxon>Alphaproteobacteria</taxon>
        <taxon>Rhodobacterales</taxon>
        <taxon>Roseobacteraceae</taxon>
        <taxon>Actibacterium</taxon>
    </lineage>
</organism>
<dbReference type="OrthoDB" id="9786188at2"/>
<protein>
    <submittedName>
        <fullName evidence="3">Lipolytic protein</fullName>
    </submittedName>
</protein>
<evidence type="ECO:0000259" key="2">
    <source>
        <dbReference type="Pfam" id="PF13472"/>
    </source>
</evidence>
<accession>A0A058ZI09</accession>
<dbReference type="InterPro" id="IPR051532">
    <property type="entry name" value="Ester_Hydrolysis_Enzymes"/>
</dbReference>
<comment type="caution">
    <text evidence="3">The sequence shown here is derived from an EMBL/GenBank/DDBJ whole genome shotgun (WGS) entry which is preliminary data.</text>
</comment>
<dbReference type="PANTHER" id="PTHR30383">
    <property type="entry name" value="THIOESTERASE 1/PROTEASE 1/LYSOPHOSPHOLIPASE L1"/>
    <property type="match status" value="1"/>
</dbReference>
<dbReference type="PATRIC" id="fig|1461693.3.peg.2771"/>
<dbReference type="InterPro" id="IPR036514">
    <property type="entry name" value="SGNH_hydro_sf"/>
</dbReference>
<feature type="signal peptide" evidence="1">
    <location>
        <begin position="1"/>
        <end position="16"/>
    </location>
</feature>
<evidence type="ECO:0000256" key="1">
    <source>
        <dbReference type="SAM" id="SignalP"/>
    </source>
</evidence>
<name>A0A058ZI09_9RHOB</name>
<dbReference type="AlphaFoldDB" id="A0A058ZI09"/>
<evidence type="ECO:0000313" key="4">
    <source>
        <dbReference type="Proteomes" id="UP000024836"/>
    </source>
</evidence>
<reference evidence="3 4" key="1">
    <citation type="submission" date="2013-04" db="EMBL/GenBank/DDBJ databases">
        <title>Shimia sp. 22II-S11-Z10 Genome Sequencing.</title>
        <authorList>
            <person name="Lai Q."/>
            <person name="Li G."/>
            <person name="Shao Z."/>
        </authorList>
    </citation>
    <scope>NUCLEOTIDE SEQUENCE [LARGE SCALE GENOMIC DNA]</scope>
    <source>
        <strain evidence="4">22II-S11-Z10</strain>
    </source>
</reference>
<gene>
    <name evidence="3" type="ORF">ATO10_13674</name>
</gene>
<dbReference type="Gene3D" id="3.40.50.1110">
    <property type="entry name" value="SGNH hydrolase"/>
    <property type="match status" value="1"/>
</dbReference>
<dbReference type="SUPFAM" id="SSF52266">
    <property type="entry name" value="SGNH hydrolase"/>
    <property type="match status" value="1"/>
</dbReference>
<dbReference type="EMBL" id="AQQY01000010">
    <property type="protein sequence ID" value="KCV81234.1"/>
    <property type="molecule type" value="Genomic_DNA"/>
</dbReference>
<dbReference type="RefSeq" id="WP_081806529.1">
    <property type="nucleotide sequence ID" value="NZ_AQQY01000010.1"/>
</dbReference>
<feature type="domain" description="SGNH hydrolase-type esterase" evidence="2">
    <location>
        <begin position="23"/>
        <end position="186"/>
    </location>
</feature>
<evidence type="ECO:0000313" key="3">
    <source>
        <dbReference type="EMBL" id="KCV81234.1"/>
    </source>
</evidence>
<sequence>MAAIATIFALIQPAFAQTKTIAALGDSLTQGYGLIQQEGFVDQLQAWLRARGHDVIIANAGVSGDTTAGGLSRVEWTLGPNIDGMIVALGGNDVLRGIAPETARTNLDGILQSARAKEVPVLLVGISAPGNYGPDYKSDFENIYPDLSTKYDTLLHPNFLSALMGREDLSGLMQQDGIHPNAQGVALVVEEIGPQVEALLERLD</sequence>
<keyword evidence="1" id="KW-0732">Signal</keyword>
<proteinExistence type="predicted"/>
<dbReference type="STRING" id="1461693.ATO10_13674"/>
<dbReference type="Pfam" id="PF13472">
    <property type="entry name" value="Lipase_GDSL_2"/>
    <property type="match status" value="1"/>
</dbReference>
<dbReference type="GO" id="GO:0004622">
    <property type="term" value="F:phosphatidylcholine lysophospholipase activity"/>
    <property type="evidence" value="ECO:0007669"/>
    <property type="project" value="TreeGrafter"/>
</dbReference>
<dbReference type="CDD" id="cd01822">
    <property type="entry name" value="Lysophospholipase_L1_like"/>
    <property type="match status" value="1"/>
</dbReference>
<dbReference type="InterPro" id="IPR013830">
    <property type="entry name" value="SGNH_hydro"/>
</dbReference>